<dbReference type="PANTHER" id="PTHR34220">
    <property type="entry name" value="SENSOR HISTIDINE KINASE YPDA"/>
    <property type="match status" value="1"/>
</dbReference>
<dbReference type="SUPFAM" id="SSF55874">
    <property type="entry name" value="ATPase domain of HSP90 chaperone/DNA topoisomerase II/histidine kinase"/>
    <property type="match status" value="1"/>
</dbReference>
<keyword evidence="1" id="KW-0472">Membrane</keyword>
<dbReference type="InterPro" id="IPR050640">
    <property type="entry name" value="Bact_2-comp_sensor_kinase"/>
</dbReference>
<dbReference type="InterPro" id="IPR011123">
    <property type="entry name" value="Y_Y_Y"/>
</dbReference>
<sequence length="953" mass="110292">MKHNKLHITIYLLLIWSFSFAQQYTNYATKDGLPSNHVYTIMQDAKGFMWFLTDKGMVRYNGKTFKTFTTKQGLPNNDVWDAFPTPDGKIWYLSKSTHLGYIENDSVLSFPNEKEEETINPIYSIQLNNDVYPAGPKKIYALKDKVWRSFEVQTENKTREDYTTVFNDKVAYLGITFNDESLKAYDKNFNVLAKRPTKGIINNNSTRGQISDSLYFWVSEKSYSILNLKTLALESFKFIDEVGIETLKYPRINLVGNSIQISGDRFVGTFNTDFHIVNPFFFPPELNAHFGFIDQQNTIWLATFTNGVYKLPYINKNIVYRFNNEKVQNLNLINNDLFASVYNKGFFKYNPIDKTFDPYIASDDYNFGGVYIDSLKRSYFLKNSGIISEGEGKREDINFNKNAKLSRHINSFVKKLAFFKSKLYGIYSFGIFKLDAKTFNIEKDIILKGSNDFLVFNSRLIIATNNGLKELENDAIKKIDFKEVVFNKPVLSIKAISETKILINTDGFGSYISDLNTIKPLENSEFLIVQHAFIQENAIWLATNSGVLYYTKINNTYKLVRTYNSNDGLPNNNVNTVNVINEDLIVGTNNGLAIVPINQTRKDLLIDLFITEATYNKQPISENNVSFNYATNNAVNFKFESIDYSEDQLKNGDYLYKLEPLQTNWINTPINSVNYNNLQPGDYVFQVYNKSISKKISFKIKALWWQTFWFKTVVVLLGICLVALISIFFVKRSQFKKNQKIFEDKRLIELQLKALRSQMNPHFVFNSLAAIQYYINENDFEASEMYLVKFSKLIRQFFELSKENEISLAAEIDLLQSYLEIEKLRFKEKLNFKINVDDDLYTESTKVPTMILQPIIENAINHGIFNKEDNGEVIVNFKKGQNQTLIVEIIDDGVGFVNTNKSQNGKIKSSNVLKDRLHFLNNSKKWNISYAEEEVFPDHFEKGNKSTFIIQKL</sequence>
<dbReference type="EMBL" id="QREI01000002">
    <property type="protein sequence ID" value="REE25679.1"/>
    <property type="molecule type" value="Genomic_DNA"/>
</dbReference>
<organism evidence="5 6">
    <name type="scientific">Winogradskyella pacifica</name>
    <dbReference type="NCBI Taxonomy" id="664642"/>
    <lineage>
        <taxon>Bacteria</taxon>
        <taxon>Pseudomonadati</taxon>
        <taxon>Bacteroidota</taxon>
        <taxon>Flavobacteriia</taxon>
        <taxon>Flavobacteriales</taxon>
        <taxon>Flavobacteriaceae</taxon>
        <taxon>Winogradskyella</taxon>
    </lineage>
</organism>
<keyword evidence="2" id="KW-0732">Signal</keyword>
<dbReference type="Gene3D" id="2.60.40.10">
    <property type="entry name" value="Immunoglobulins"/>
    <property type="match status" value="1"/>
</dbReference>
<reference evidence="5 6" key="1">
    <citation type="submission" date="2018-07" db="EMBL/GenBank/DDBJ databases">
        <title>Genomic Encyclopedia of Type Strains, Phase III (KMG-III): the genomes of soil and plant-associated and newly described type strains.</title>
        <authorList>
            <person name="Whitman W."/>
        </authorList>
    </citation>
    <scope>NUCLEOTIDE SEQUENCE [LARGE SCALE GENOMIC DNA]</scope>
    <source>
        <strain evidence="5 6">CECT 7948</strain>
    </source>
</reference>
<keyword evidence="1" id="KW-0812">Transmembrane</keyword>
<dbReference type="InterPro" id="IPR011110">
    <property type="entry name" value="Reg_prop"/>
</dbReference>
<name>A0A3D9N1R8_9FLAO</name>
<dbReference type="OrthoDB" id="9809670at2"/>
<feature type="signal peptide" evidence="2">
    <location>
        <begin position="1"/>
        <end position="21"/>
    </location>
</feature>
<evidence type="ECO:0000256" key="1">
    <source>
        <dbReference type="SAM" id="Phobius"/>
    </source>
</evidence>
<feature type="domain" description="Signal transduction histidine kinase internal region" evidence="3">
    <location>
        <begin position="751"/>
        <end position="830"/>
    </location>
</feature>
<proteinExistence type="predicted"/>
<dbReference type="InterPro" id="IPR036890">
    <property type="entry name" value="HATPase_C_sf"/>
</dbReference>
<dbReference type="Pfam" id="PF07494">
    <property type="entry name" value="Reg_prop"/>
    <property type="match status" value="1"/>
</dbReference>
<dbReference type="AlphaFoldDB" id="A0A3D9N1R8"/>
<dbReference type="InterPro" id="IPR010559">
    <property type="entry name" value="Sig_transdc_His_kin_internal"/>
</dbReference>
<evidence type="ECO:0000256" key="2">
    <source>
        <dbReference type="SAM" id="SignalP"/>
    </source>
</evidence>
<dbReference type="Proteomes" id="UP000256919">
    <property type="component" value="Unassembled WGS sequence"/>
</dbReference>
<evidence type="ECO:0000259" key="4">
    <source>
        <dbReference type="Pfam" id="PF07495"/>
    </source>
</evidence>
<dbReference type="RefSeq" id="WP_115808660.1">
    <property type="nucleotide sequence ID" value="NZ_QREI01000002.1"/>
</dbReference>
<dbReference type="GO" id="GO:0000155">
    <property type="term" value="F:phosphorelay sensor kinase activity"/>
    <property type="evidence" value="ECO:0007669"/>
    <property type="project" value="InterPro"/>
</dbReference>
<accession>A0A3D9N1R8</accession>
<dbReference type="Gene3D" id="3.30.565.10">
    <property type="entry name" value="Histidine kinase-like ATPase, C-terminal domain"/>
    <property type="match status" value="1"/>
</dbReference>
<dbReference type="Pfam" id="PF06580">
    <property type="entry name" value="His_kinase"/>
    <property type="match status" value="1"/>
</dbReference>
<feature type="domain" description="Two component regulator three Y" evidence="4">
    <location>
        <begin position="654"/>
        <end position="698"/>
    </location>
</feature>
<dbReference type="Gene3D" id="2.130.10.10">
    <property type="entry name" value="YVTN repeat-like/Quinoprotein amine dehydrogenase"/>
    <property type="match status" value="1"/>
</dbReference>
<keyword evidence="1" id="KW-1133">Transmembrane helix</keyword>
<evidence type="ECO:0000313" key="5">
    <source>
        <dbReference type="EMBL" id="REE25679.1"/>
    </source>
</evidence>
<dbReference type="SUPFAM" id="SSF63829">
    <property type="entry name" value="Calcium-dependent phosphotriesterase"/>
    <property type="match status" value="1"/>
</dbReference>
<evidence type="ECO:0000313" key="6">
    <source>
        <dbReference type="Proteomes" id="UP000256919"/>
    </source>
</evidence>
<gene>
    <name evidence="5" type="ORF">DFQ09_102270</name>
</gene>
<keyword evidence="6" id="KW-1185">Reference proteome</keyword>
<dbReference type="InterPro" id="IPR015943">
    <property type="entry name" value="WD40/YVTN_repeat-like_dom_sf"/>
</dbReference>
<comment type="caution">
    <text evidence="5">The sequence shown here is derived from an EMBL/GenBank/DDBJ whole genome shotgun (WGS) entry which is preliminary data.</text>
</comment>
<dbReference type="GO" id="GO:0016020">
    <property type="term" value="C:membrane"/>
    <property type="evidence" value="ECO:0007669"/>
    <property type="project" value="InterPro"/>
</dbReference>
<feature type="transmembrane region" description="Helical" evidence="1">
    <location>
        <begin position="708"/>
        <end position="730"/>
    </location>
</feature>
<feature type="chain" id="PRO_5017609740" evidence="2">
    <location>
        <begin position="22"/>
        <end position="953"/>
    </location>
</feature>
<dbReference type="InterPro" id="IPR013783">
    <property type="entry name" value="Ig-like_fold"/>
</dbReference>
<dbReference type="Pfam" id="PF07495">
    <property type="entry name" value="Y_Y_Y"/>
    <property type="match status" value="1"/>
</dbReference>
<dbReference type="PANTHER" id="PTHR34220:SF7">
    <property type="entry name" value="SENSOR HISTIDINE KINASE YPDA"/>
    <property type="match status" value="1"/>
</dbReference>
<evidence type="ECO:0000259" key="3">
    <source>
        <dbReference type="Pfam" id="PF06580"/>
    </source>
</evidence>
<protein>
    <submittedName>
        <fullName evidence="5">Two component regulator with propeller domain</fullName>
    </submittedName>
</protein>